<protein>
    <recommendedName>
        <fullName evidence="4">YEATS domain-containing protein</fullName>
    </recommendedName>
</protein>
<feature type="non-terminal residue" evidence="5">
    <location>
        <position position="1"/>
    </location>
</feature>
<accession>A0ABN8IGC8</accession>
<evidence type="ECO:0000259" key="4">
    <source>
        <dbReference type="PROSITE" id="PS51037"/>
    </source>
</evidence>
<dbReference type="Pfam" id="PF22951">
    <property type="entry name" value="3HBD"/>
    <property type="match status" value="1"/>
</dbReference>
<dbReference type="InterPro" id="IPR055127">
    <property type="entry name" value="YEATS2_3HBD"/>
</dbReference>
<dbReference type="Proteomes" id="UP000837857">
    <property type="component" value="Chromosome 23"/>
</dbReference>
<comment type="subcellular location">
    <subcellularLocation>
        <location evidence="2">Nucleus</location>
    </subcellularLocation>
</comment>
<keyword evidence="6" id="KW-1185">Reference proteome</keyword>
<dbReference type="Gene3D" id="2.60.40.1970">
    <property type="entry name" value="YEATS domain"/>
    <property type="match status" value="1"/>
</dbReference>
<sequence length="929" mass="106198">MESKKEYHDPDYPETSGSTQEGVKSLSEEEKLEKIKNIVRKEFGNELDIRENEVMLADQRMLTARRALHHLRYTLVNNYYKQQKLQLSASQLEDELTELNEPRSRAEVSSLLRDGQREIHPSLRKLLGKKTVDLEEIFKIREPRNKARKDYLAMLQTRNYTVPADSTKSLRPESQQQEIEPFSTDVPEKLDRPKKVPRHLEPKITNVVTLDEATRNKMKHRYRIIIGNTSKYAPGASRADRSTHTWLLYVRGAEAVLRAVAVRLHHSYAPHHLVRLERPPFSVARRGWGEFPARVELHFALPERNRPAAVDHTIRLDRHCTGLQTLGAETVVDVWLYSTAEMLEHEYKENIPVNPPLEAEEANEADKTEAASDDAVPNSAKDSNDIRSNKANETNNTEKLNDSWLEFFSKDTTELNVDEMLVKDVKSKAIETNDIEPTIDGSFVTNKSDECKGNESVITDMREMDDFKICSPTEQLPTELVNQDTCLKKRIMKYMDPTTRKIYYLEMDRDLDLSKVQEIVINSQGQVQTAKISPIKSNGLKHVRKTKGGASLTKPETKGVTKKEVKNGNHRKLRDCYAHIENDHCYLATPQQNSESEDEDLPMDSPTHSVGPRERNLYEGLCAALLRFPCVRMAVNYLLKNIPLISVNATNEGYVKYFPFVVESEERYWKLDFAKRRNIEWSRAKLINKLLIENLKTDEPIWRTKQILIYSRMHGFFPIRPDNIPQHLDKSTEDWSTWKFGDDFRIGEGGRSETCSTAGCNTLTIFDIDEYLGENSPSESFNQSDSDEDIDIVMCETKVKVKSEVVPESSLEVLPVESEEDRLRFLFIEKKCADIGIELRNEDVGNGYAYSAVHAVLLSAMRSLAEELLRSSLASLHQETHTPPLVWASGARRRSVGTAAVLGAVQAVPRLRLLTSRGLGAERRRTQPL</sequence>
<feature type="region of interest" description="Disordered" evidence="3">
    <location>
        <begin position="349"/>
        <end position="395"/>
    </location>
</feature>
<organism evidence="5 6">
    <name type="scientific">Iphiclides podalirius</name>
    <name type="common">scarce swallowtail</name>
    <dbReference type="NCBI Taxonomy" id="110791"/>
    <lineage>
        <taxon>Eukaryota</taxon>
        <taxon>Metazoa</taxon>
        <taxon>Ecdysozoa</taxon>
        <taxon>Arthropoda</taxon>
        <taxon>Hexapoda</taxon>
        <taxon>Insecta</taxon>
        <taxon>Pterygota</taxon>
        <taxon>Neoptera</taxon>
        <taxon>Endopterygota</taxon>
        <taxon>Lepidoptera</taxon>
        <taxon>Glossata</taxon>
        <taxon>Ditrysia</taxon>
        <taxon>Papilionoidea</taxon>
        <taxon>Papilionidae</taxon>
        <taxon>Papilioninae</taxon>
        <taxon>Iphiclides</taxon>
    </lineage>
</organism>
<evidence type="ECO:0000313" key="6">
    <source>
        <dbReference type="Proteomes" id="UP000837857"/>
    </source>
</evidence>
<feature type="region of interest" description="Disordered" evidence="3">
    <location>
        <begin position="591"/>
        <end position="611"/>
    </location>
</feature>
<proteinExistence type="predicted"/>
<dbReference type="Pfam" id="PF03366">
    <property type="entry name" value="YEATS"/>
    <property type="match status" value="1"/>
</dbReference>
<feature type="region of interest" description="Disordered" evidence="3">
    <location>
        <begin position="1"/>
        <end position="29"/>
    </location>
</feature>
<dbReference type="InterPro" id="IPR038704">
    <property type="entry name" value="YEAST_sf"/>
</dbReference>
<evidence type="ECO:0000313" key="5">
    <source>
        <dbReference type="EMBL" id="CAH2056618.1"/>
    </source>
</evidence>
<evidence type="ECO:0000256" key="3">
    <source>
        <dbReference type="SAM" id="MobiDB-lite"/>
    </source>
</evidence>
<dbReference type="CDD" id="cd16907">
    <property type="entry name" value="YEATS_YEATS2_like"/>
    <property type="match status" value="1"/>
</dbReference>
<gene>
    <name evidence="5" type="ORF">IPOD504_LOCUS9792</name>
</gene>
<name>A0ABN8IGC8_9NEOP</name>
<dbReference type="InterPro" id="IPR055129">
    <property type="entry name" value="YEATS_dom"/>
</dbReference>
<evidence type="ECO:0000256" key="2">
    <source>
        <dbReference type="PROSITE-ProRule" id="PRU00376"/>
    </source>
</evidence>
<evidence type="ECO:0000256" key="1">
    <source>
        <dbReference type="ARBA" id="ARBA00023242"/>
    </source>
</evidence>
<dbReference type="PANTHER" id="PTHR23195">
    <property type="entry name" value="YEATS DOMAIN"/>
    <property type="match status" value="1"/>
</dbReference>
<feature type="compositionally biased region" description="Basic and acidic residues" evidence="3">
    <location>
        <begin position="1"/>
        <end position="11"/>
    </location>
</feature>
<dbReference type="InterPro" id="IPR005033">
    <property type="entry name" value="YEATS"/>
</dbReference>
<reference evidence="5" key="1">
    <citation type="submission" date="2022-03" db="EMBL/GenBank/DDBJ databases">
        <authorList>
            <person name="Martin H S."/>
        </authorList>
    </citation>
    <scope>NUCLEOTIDE SEQUENCE</scope>
</reference>
<feature type="domain" description="YEATS" evidence="4">
    <location>
        <begin position="214"/>
        <end position="367"/>
    </location>
</feature>
<dbReference type="EMBL" id="OW152835">
    <property type="protein sequence ID" value="CAH2056618.1"/>
    <property type="molecule type" value="Genomic_DNA"/>
</dbReference>
<dbReference type="PROSITE" id="PS51037">
    <property type="entry name" value="YEATS"/>
    <property type="match status" value="1"/>
</dbReference>
<keyword evidence="1 2" id="KW-0539">Nucleus</keyword>